<evidence type="ECO:0000256" key="1">
    <source>
        <dbReference type="ARBA" id="ARBA00000582"/>
    </source>
</evidence>
<reference evidence="8" key="1">
    <citation type="submission" date="2017-04" db="EMBL/GenBank/DDBJ databases">
        <title>Population genomics of picophytoplankton unveils novel chromosome hypervariability.</title>
        <authorList>
            <consortium name="DOE Joint Genome Institute"/>
            <person name="Blanc-Mathieu R."/>
            <person name="Krasovec M."/>
            <person name="Hebrard M."/>
            <person name="Yau S."/>
            <person name="Desgranges E."/>
            <person name="Martin J."/>
            <person name="Schackwitz W."/>
            <person name="Kuo A."/>
            <person name="Salin G."/>
            <person name="Donnadieu C."/>
            <person name="Desdevises Y."/>
            <person name="Sanchez-Ferandin S."/>
            <person name="Moreau H."/>
            <person name="Rivals E."/>
            <person name="Grigoriev I.V."/>
            <person name="Grimsley N."/>
            <person name="Eyre-Walker A."/>
            <person name="Piganeau G."/>
        </authorList>
    </citation>
    <scope>NUCLEOTIDE SEQUENCE [LARGE SCALE GENOMIC DNA]</scope>
    <source>
        <strain evidence="8">RCC 1115</strain>
    </source>
</reference>
<dbReference type="GO" id="GO:0005524">
    <property type="term" value="F:ATP binding"/>
    <property type="evidence" value="ECO:0007669"/>
    <property type="project" value="InterPro"/>
</dbReference>
<dbReference type="NCBIfam" id="TIGR01351">
    <property type="entry name" value="adk"/>
    <property type="match status" value="1"/>
</dbReference>
<sequence length="265" mass="28289">MPIDELAQVSAKTTVVGTPPTPRATPPATVIGAGVAVAALGVALAAKKATTDAPALAKKQKRIVIAGAPASGKGTQCEMIVKKFGLTHISAGDLLRAAVAAGTEAGKKAKEYMDRGDLVPNDVVVTMVKDRLAQPDCAKGWLLDGYPRSEEQAQALIESGINPDLFLLLDVPDEILIDRVVGRRLDPVDGTIYHMTFFPPPTPEIAARLTQRSDDTEEKAANRLAVHHRNVDAVVGKYANIMKNVDGNRAKQDVFKDIERLIKAM</sequence>
<gene>
    <name evidence="8" type="ORF">BE221DRAFT_145238</name>
</gene>
<evidence type="ECO:0000256" key="5">
    <source>
        <dbReference type="ARBA" id="ARBA00022741"/>
    </source>
</evidence>
<protein>
    <recommendedName>
        <fullName evidence="3">adenylate kinase</fullName>
        <ecNumber evidence="3">2.7.4.3</ecNumber>
    </recommendedName>
</protein>
<evidence type="ECO:0000256" key="2">
    <source>
        <dbReference type="ARBA" id="ARBA00007220"/>
    </source>
</evidence>
<accession>A0A1Y5IIH0</accession>
<dbReference type="Proteomes" id="UP000195557">
    <property type="component" value="Unassembled WGS sequence"/>
</dbReference>
<dbReference type="EMBL" id="KZ155780">
    <property type="protein sequence ID" value="OUS46765.1"/>
    <property type="molecule type" value="Genomic_DNA"/>
</dbReference>
<organism evidence="8">
    <name type="scientific">Ostreococcus tauri</name>
    <name type="common">Marine green alga</name>
    <dbReference type="NCBI Taxonomy" id="70448"/>
    <lineage>
        <taxon>Eukaryota</taxon>
        <taxon>Viridiplantae</taxon>
        <taxon>Chlorophyta</taxon>
        <taxon>Mamiellophyceae</taxon>
        <taxon>Mamiellales</taxon>
        <taxon>Bathycoccaceae</taxon>
        <taxon>Ostreococcus</taxon>
    </lineage>
</organism>
<dbReference type="CDD" id="cd01428">
    <property type="entry name" value="ADK"/>
    <property type="match status" value="1"/>
</dbReference>
<keyword evidence="4 7" id="KW-0808">Transferase</keyword>
<dbReference type="GO" id="GO:0004017">
    <property type="term" value="F:AMP kinase activity"/>
    <property type="evidence" value="ECO:0007669"/>
    <property type="project" value="UniProtKB-EC"/>
</dbReference>
<dbReference type="PRINTS" id="PR00094">
    <property type="entry name" value="ADENYLTKNASE"/>
</dbReference>
<evidence type="ECO:0000256" key="6">
    <source>
        <dbReference type="ARBA" id="ARBA00022777"/>
    </source>
</evidence>
<keyword evidence="6 7" id="KW-0418">Kinase</keyword>
<dbReference type="InterPro" id="IPR000850">
    <property type="entry name" value="Adenylat/UMP-CMP_kin"/>
</dbReference>
<dbReference type="SUPFAM" id="SSF52540">
    <property type="entry name" value="P-loop containing nucleoside triphosphate hydrolases"/>
    <property type="match status" value="1"/>
</dbReference>
<dbReference type="InterPro" id="IPR006259">
    <property type="entry name" value="Adenyl_kin_sub"/>
</dbReference>
<dbReference type="AlphaFoldDB" id="A0A1Y5IIH0"/>
<evidence type="ECO:0000313" key="8">
    <source>
        <dbReference type="EMBL" id="OUS46765.1"/>
    </source>
</evidence>
<dbReference type="eggNOG" id="KOG3078">
    <property type="taxonomic scope" value="Eukaryota"/>
</dbReference>
<dbReference type="InterPro" id="IPR027417">
    <property type="entry name" value="P-loop_NTPase"/>
</dbReference>
<comment type="catalytic activity">
    <reaction evidence="1">
        <text>AMP + ATP = 2 ADP</text>
        <dbReference type="Rhea" id="RHEA:12973"/>
        <dbReference type="ChEBI" id="CHEBI:30616"/>
        <dbReference type="ChEBI" id="CHEBI:456215"/>
        <dbReference type="ChEBI" id="CHEBI:456216"/>
        <dbReference type="EC" id="2.7.4.3"/>
    </reaction>
</comment>
<dbReference type="HAMAP" id="MF_00235">
    <property type="entry name" value="Adenylate_kinase_Adk"/>
    <property type="match status" value="1"/>
</dbReference>
<evidence type="ECO:0000256" key="3">
    <source>
        <dbReference type="ARBA" id="ARBA00012955"/>
    </source>
</evidence>
<dbReference type="Gene3D" id="3.40.50.300">
    <property type="entry name" value="P-loop containing nucleotide triphosphate hydrolases"/>
    <property type="match status" value="1"/>
</dbReference>
<dbReference type="PROSITE" id="PS00113">
    <property type="entry name" value="ADENYLATE_KINASE"/>
    <property type="match status" value="1"/>
</dbReference>
<keyword evidence="5" id="KW-0547">Nucleotide-binding</keyword>
<dbReference type="PANTHER" id="PTHR23359">
    <property type="entry name" value="NUCLEOTIDE KINASE"/>
    <property type="match status" value="1"/>
</dbReference>
<proteinExistence type="inferred from homology"/>
<evidence type="ECO:0000256" key="4">
    <source>
        <dbReference type="ARBA" id="ARBA00022679"/>
    </source>
</evidence>
<dbReference type="Pfam" id="PF00406">
    <property type="entry name" value="ADK"/>
    <property type="match status" value="1"/>
</dbReference>
<dbReference type="EC" id="2.7.4.3" evidence="3"/>
<dbReference type="InterPro" id="IPR033690">
    <property type="entry name" value="Adenylat_kinase_CS"/>
</dbReference>
<evidence type="ECO:0000256" key="7">
    <source>
        <dbReference type="RuleBase" id="RU003330"/>
    </source>
</evidence>
<name>A0A1Y5IIH0_OSTTA</name>
<comment type="similarity">
    <text evidence="2 7">Belongs to the adenylate kinase family.</text>
</comment>